<dbReference type="AlphaFoldDB" id="A0A0F9AGQ9"/>
<feature type="non-terminal residue" evidence="2">
    <location>
        <position position="127"/>
    </location>
</feature>
<evidence type="ECO:0000256" key="1">
    <source>
        <dbReference type="SAM" id="Phobius"/>
    </source>
</evidence>
<name>A0A0F9AGQ9_9ZZZZ</name>
<dbReference type="SUPFAM" id="SSF53850">
    <property type="entry name" value="Periplasmic binding protein-like II"/>
    <property type="match status" value="1"/>
</dbReference>
<protein>
    <recommendedName>
        <fullName evidence="3">Iron ABC transporter substrate-binding protein</fullName>
    </recommendedName>
</protein>
<sequence>MKKMLPRLSKYSSIAGRDAIALAGGCIIVACLVLWAGCSRRENDQQKTVVVYTCLDQVYSEPILKAFEKQTGIRVLPVYDAESAKTTGLVNRLLVRRGNPDCDVFWNNEVAQTIVLKNKDVVEPYRS</sequence>
<comment type="caution">
    <text evidence="2">The sequence shown here is derived from an EMBL/GenBank/DDBJ whole genome shotgun (WGS) entry which is preliminary data.</text>
</comment>
<keyword evidence="1" id="KW-0472">Membrane</keyword>
<organism evidence="2">
    <name type="scientific">marine sediment metagenome</name>
    <dbReference type="NCBI Taxonomy" id="412755"/>
    <lineage>
        <taxon>unclassified sequences</taxon>
        <taxon>metagenomes</taxon>
        <taxon>ecological metagenomes</taxon>
    </lineage>
</organism>
<evidence type="ECO:0000313" key="2">
    <source>
        <dbReference type="EMBL" id="KKK77724.1"/>
    </source>
</evidence>
<dbReference type="Gene3D" id="3.40.190.10">
    <property type="entry name" value="Periplasmic binding protein-like II"/>
    <property type="match status" value="1"/>
</dbReference>
<keyword evidence="1" id="KW-0812">Transmembrane</keyword>
<feature type="transmembrane region" description="Helical" evidence="1">
    <location>
        <begin position="20"/>
        <end position="37"/>
    </location>
</feature>
<dbReference type="PROSITE" id="PS51257">
    <property type="entry name" value="PROKAR_LIPOPROTEIN"/>
    <property type="match status" value="1"/>
</dbReference>
<proteinExistence type="predicted"/>
<reference evidence="2" key="1">
    <citation type="journal article" date="2015" name="Nature">
        <title>Complex archaea that bridge the gap between prokaryotes and eukaryotes.</title>
        <authorList>
            <person name="Spang A."/>
            <person name="Saw J.H."/>
            <person name="Jorgensen S.L."/>
            <person name="Zaremba-Niedzwiedzka K."/>
            <person name="Martijn J."/>
            <person name="Lind A.E."/>
            <person name="van Eijk R."/>
            <person name="Schleper C."/>
            <person name="Guy L."/>
            <person name="Ettema T.J."/>
        </authorList>
    </citation>
    <scope>NUCLEOTIDE SEQUENCE</scope>
</reference>
<dbReference type="InterPro" id="IPR023486">
    <property type="entry name" value="TFIIB_CS"/>
</dbReference>
<dbReference type="EMBL" id="LAZR01054821">
    <property type="protein sequence ID" value="KKK77724.1"/>
    <property type="molecule type" value="Genomic_DNA"/>
</dbReference>
<accession>A0A0F9AGQ9</accession>
<keyword evidence="1" id="KW-1133">Transmembrane helix</keyword>
<gene>
    <name evidence="2" type="ORF">LCGC14_2850720</name>
</gene>
<evidence type="ECO:0008006" key="3">
    <source>
        <dbReference type="Google" id="ProtNLM"/>
    </source>
</evidence>
<dbReference type="PROSITE" id="PS00782">
    <property type="entry name" value="TFIIB"/>
    <property type="match status" value="1"/>
</dbReference>